<dbReference type="Gene3D" id="2.60.120.620">
    <property type="entry name" value="q2cbj1_9rhob like domain"/>
    <property type="match status" value="1"/>
</dbReference>
<name>A0A381T045_9ZZZZ</name>
<dbReference type="InterPro" id="IPR008775">
    <property type="entry name" value="Phytyl_CoA_dOase-like"/>
</dbReference>
<gene>
    <name evidence="1" type="ORF">METZ01_LOCUS62454</name>
</gene>
<dbReference type="PANTHER" id="PTHR20883:SF46">
    <property type="entry name" value="PHYTANOYL-COA HYDROXYLASE"/>
    <property type="match status" value="1"/>
</dbReference>
<proteinExistence type="predicted"/>
<dbReference type="SUPFAM" id="SSF51197">
    <property type="entry name" value="Clavaminate synthase-like"/>
    <property type="match status" value="1"/>
</dbReference>
<reference evidence="1" key="1">
    <citation type="submission" date="2018-05" db="EMBL/GenBank/DDBJ databases">
        <authorList>
            <person name="Lanie J.A."/>
            <person name="Ng W.-L."/>
            <person name="Kazmierczak K.M."/>
            <person name="Andrzejewski T.M."/>
            <person name="Davidsen T.M."/>
            <person name="Wayne K.J."/>
            <person name="Tettelin H."/>
            <person name="Glass J.I."/>
            <person name="Rusch D."/>
            <person name="Podicherti R."/>
            <person name="Tsui H.-C.T."/>
            <person name="Winkler M.E."/>
        </authorList>
    </citation>
    <scope>NUCLEOTIDE SEQUENCE</scope>
</reference>
<protein>
    <recommendedName>
        <fullName evidence="2">Phytanoyl-CoA dioxygenase</fullName>
    </recommendedName>
</protein>
<dbReference type="AlphaFoldDB" id="A0A381T045"/>
<accession>A0A381T045</accession>
<evidence type="ECO:0000313" key="1">
    <source>
        <dbReference type="EMBL" id="SVA09600.1"/>
    </source>
</evidence>
<dbReference type="PANTHER" id="PTHR20883">
    <property type="entry name" value="PHYTANOYL-COA DIOXYGENASE DOMAIN CONTAINING 1"/>
    <property type="match status" value="1"/>
</dbReference>
<evidence type="ECO:0008006" key="2">
    <source>
        <dbReference type="Google" id="ProtNLM"/>
    </source>
</evidence>
<organism evidence="1">
    <name type="scientific">marine metagenome</name>
    <dbReference type="NCBI Taxonomy" id="408172"/>
    <lineage>
        <taxon>unclassified sequences</taxon>
        <taxon>metagenomes</taxon>
        <taxon>ecological metagenomes</taxon>
    </lineage>
</organism>
<dbReference type="Pfam" id="PF05721">
    <property type="entry name" value="PhyH"/>
    <property type="match status" value="1"/>
</dbReference>
<sequence length="285" mass="32414">MNIKDIEFYKKNGFLVKKGLISKNLISTIKRKISYLIKKDILLSKNSKKFEYLKAGKKNHIVRLKDPVAQDKIFYSLSRNKKIISIVSELLGGTARFHHSKLNFKLPSKKGGVVHWHQDWAFYPHTNDDLLAVGIYLEECNEAHGPLKVFAGTHRKKLYDHHYKGSFVGRINPDIEKLNPKKAISLIGPAGTVTFHHVRTIHGSGLNFTSNKRPLLIFGYAAIDAWPLTYDSGSSLDPNSNLQNYNKLITKGSPTLYPRIKSVPIKIPLPRKSDSLYDLQKIKKK</sequence>
<dbReference type="EMBL" id="UINC01003831">
    <property type="protein sequence ID" value="SVA09600.1"/>
    <property type="molecule type" value="Genomic_DNA"/>
</dbReference>